<comment type="caution">
    <text evidence="14">Lacks conserved residue(s) required for the propagation of feature annotation.</text>
</comment>
<feature type="binding site" evidence="14">
    <location>
        <position position="175"/>
    </location>
    <ligand>
        <name>ATP</name>
        <dbReference type="ChEBI" id="CHEBI:30616"/>
        <label>1</label>
    </ligand>
</feature>
<comment type="similarity">
    <text evidence="2 14">Belongs to the CarB family.</text>
</comment>
<evidence type="ECO:0000256" key="6">
    <source>
        <dbReference type="ARBA" id="ARBA00022723"/>
    </source>
</evidence>
<dbReference type="InterPro" id="IPR016185">
    <property type="entry name" value="PreATP-grasp_dom_sf"/>
</dbReference>
<feature type="binding site" evidence="14">
    <location>
        <position position="834"/>
    </location>
    <ligand>
        <name>ATP</name>
        <dbReference type="ChEBI" id="CHEBI:30616"/>
        <label>2</label>
    </ligand>
</feature>
<comment type="domain">
    <text evidence="14">The large subunit is composed of 2 ATP-grasp domains that are involved in binding the 2 ATP molecules needed for carbamoyl phosphate synthesis. The N-terminal ATP-grasp domain (referred to as the carboxyphosphate synthetic component) catalyzes the ATP-dependent phosphorylation of hydrogencarbonate to carboxyphosphate and the subsequent nucleophilic attack by ammonia to form a carbamate intermediate. The C-terminal ATP-grasp domain (referred to as the carbamoyl phosphate synthetic component) then catalyzes the phosphorylation of carbamate with the second ATP to form the end product carbamoyl phosphate. The reactive and unstable enzyme intermediates are sequentially channeled from one active site to the next through the interior of the protein over a distance of at least 96 A.</text>
</comment>
<feature type="binding site" evidence="14">
    <location>
        <position position="169"/>
    </location>
    <ligand>
        <name>ATP</name>
        <dbReference type="ChEBI" id="CHEBI:30616"/>
        <label>1</label>
    </ligand>
</feature>
<dbReference type="InterPro" id="IPR036897">
    <property type="entry name" value="CarbamoylP_synth_lsu_oligo_sf"/>
</dbReference>
<dbReference type="InterPro" id="IPR006275">
    <property type="entry name" value="CPSase_lsu"/>
</dbReference>
<comment type="cofactor">
    <cofactor evidence="14">
        <name>Mg(2+)</name>
        <dbReference type="ChEBI" id="CHEBI:18420"/>
    </cofactor>
    <cofactor evidence="14">
        <name>Mn(2+)</name>
        <dbReference type="ChEBI" id="CHEBI:29035"/>
    </cofactor>
    <text evidence="14">Binds 4 Mg(2+) or Mn(2+) ions per subunit.</text>
</comment>
<dbReference type="InterPro" id="IPR005480">
    <property type="entry name" value="CPSase_lsu_oligo"/>
</dbReference>
<comment type="catalytic activity">
    <reaction evidence="13 14">
        <text>hydrogencarbonate + NH4(+) + 2 ATP = carbamoyl phosphate + 2 ADP + phosphate + 2 H(+)</text>
        <dbReference type="Rhea" id="RHEA:18029"/>
        <dbReference type="ChEBI" id="CHEBI:15378"/>
        <dbReference type="ChEBI" id="CHEBI:17544"/>
        <dbReference type="ChEBI" id="CHEBI:28938"/>
        <dbReference type="ChEBI" id="CHEBI:30616"/>
        <dbReference type="ChEBI" id="CHEBI:43474"/>
        <dbReference type="ChEBI" id="CHEBI:58228"/>
        <dbReference type="ChEBI" id="CHEBI:456216"/>
        <dbReference type="EC" id="6.3.4.16"/>
    </reaction>
</comment>
<feature type="binding site" evidence="14">
    <location>
        <position position="301"/>
    </location>
    <ligand>
        <name>Mn(2+)</name>
        <dbReference type="ChEBI" id="CHEBI:29035"/>
        <label>2</label>
    </ligand>
</feature>
<dbReference type="Pfam" id="PF02786">
    <property type="entry name" value="CPSase_L_D2"/>
    <property type="match status" value="2"/>
</dbReference>
<evidence type="ECO:0000256" key="1">
    <source>
        <dbReference type="ARBA" id="ARBA00005077"/>
    </source>
</evidence>
<feature type="binding site" evidence="14">
    <location>
        <position position="759"/>
    </location>
    <ligand>
        <name>ATP</name>
        <dbReference type="ChEBI" id="CHEBI:30616"/>
        <label>2</label>
    </ligand>
</feature>
<dbReference type="InterPro" id="IPR011607">
    <property type="entry name" value="MGS-like_dom"/>
</dbReference>
<dbReference type="InterPro" id="IPR033937">
    <property type="entry name" value="MGS_CPS_CarB"/>
</dbReference>
<dbReference type="HAMAP" id="MF_01210_B">
    <property type="entry name" value="CPSase_L_chain_B"/>
    <property type="match status" value="1"/>
</dbReference>
<feature type="binding site" evidence="14">
    <location>
        <position position="242"/>
    </location>
    <ligand>
        <name>ATP</name>
        <dbReference type="ChEBI" id="CHEBI:30616"/>
        <label>1</label>
    </ligand>
</feature>
<feature type="binding site" evidence="14">
    <location>
        <position position="848"/>
    </location>
    <ligand>
        <name>Mn(2+)</name>
        <dbReference type="ChEBI" id="CHEBI:29035"/>
        <label>4</label>
    </ligand>
</feature>
<dbReference type="RefSeq" id="WP_282011211.1">
    <property type="nucleotide sequence ID" value="NZ_OX336137.1"/>
</dbReference>
<keyword evidence="8 14" id="KW-0547">Nucleotide-binding</keyword>
<feature type="binding site" evidence="14">
    <location>
        <position position="834"/>
    </location>
    <ligand>
        <name>Mg(2+)</name>
        <dbReference type="ChEBI" id="CHEBI:18420"/>
        <label>3</label>
    </ligand>
</feature>
<evidence type="ECO:0000256" key="12">
    <source>
        <dbReference type="ARBA" id="ARBA00023211"/>
    </source>
</evidence>
<dbReference type="NCBIfam" id="TIGR01369">
    <property type="entry name" value="CPSaseII_lrg"/>
    <property type="match status" value="1"/>
</dbReference>
<evidence type="ECO:0000256" key="11">
    <source>
        <dbReference type="ARBA" id="ARBA00022975"/>
    </source>
</evidence>
<dbReference type="PROSITE" id="PS00867">
    <property type="entry name" value="CPSASE_2"/>
    <property type="match status" value="2"/>
</dbReference>
<keyword evidence="6" id="KW-0479">Metal-binding</keyword>
<dbReference type="GO" id="GO:0004088">
    <property type="term" value="F:carbamoyl-phosphate synthase (glutamine-hydrolyzing) activity"/>
    <property type="evidence" value="ECO:0007669"/>
    <property type="project" value="UniProtKB-EC"/>
</dbReference>
<dbReference type="Pfam" id="PF25596">
    <property type="entry name" value="CPSase_L_D1"/>
    <property type="match status" value="2"/>
</dbReference>
<feature type="binding site" evidence="14">
    <location>
        <position position="299"/>
    </location>
    <ligand>
        <name>Mg(2+)</name>
        <dbReference type="ChEBI" id="CHEBI:18420"/>
        <label>2</label>
    </ligand>
</feature>
<evidence type="ECO:0000256" key="3">
    <source>
        <dbReference type="ARBA" id="ARBA00022571"/>
    </source>
</evidence>
<dbReference type="SUPFAM" id="SSF56059">
    <property type="entry name" value="Glutathione synthetase ATP-binding domain-like"/>
    <property type="match status" value="2"/>
</dbReference>
<dbReference type="EMBL" id="OX336137">
    <property type="protein sequence ID" value="CAI2718308.1"/>
    <property type="molecule type" value="Genomic_DNA"/>
</dbReference>
<comment type="pathway">
    <text evidence="1 14">Amino-acid biosynthesis; L-arginine biosynthesis; carbamoyl phosphate from bicarbonate: step 1/1.</text>
</comment>
<evidence type="ECO:0000256" key="9">
    <source>
        <dbReference type="ARBA" id="ARBA00022840"/>
    </source>
</evidence>
<comment type="function">
    <text evidence="14">Large subunit of the glutamine-dependent carbamoyl phosphate synthetase (CPSase). CPSase catalyzes the formation of carbamoyl phosphate from the ammonia moiety of glutamine, carbonate, and phosphate donated by ATP, constituting the first step of 2 biosynthetic pathways, one leading to arginine and/or urea and the other to pyrimidine nucleotides. The large subunit (synthetase) binds the substrates ammonia (free or transferred from glutamine from the small subunit), hydrogencarbonate and ATP and carries out an ATP-coupled ligase reaction, activating hydrogencarbonate by forming carboxy phosphate which reacts with ammonia to form carbamoyl phosphate.</text>
</comment>
<dbReference type="PROSITE" id="PS51257">
    <property type="entry name" value="PROKAR_LIPOPROTEIN"/>
    <property type="match status" value="1"/>
</dbReference>
<dbReference type="PANTHER" id="PTHR11405">
    <property type="entry name" value="CARBAMOYLTRANSFERASE FAMILY MEMBER"/>
    <property type="match status" value="1"/>
</dbReference>
<dbReference type="SUPFAM" id="SSF48108">
    <property type="entry name" value="Carbamoyl phosphate synthetase, large subunit connection domain"/>
    <property type="match status" value="1"/>
</dbReference>
<keyword evidence="11 14" id="KW-0665">Pyrimidine biosynthesis</keyword>
<feature type="binding site" evidence="14">
    <location>
        <position position="285"/>
    </location>
    <ligand>
        <name>Mg(2+)</name>
        <dbReference type="ChEBI" id="CHEBI:18420"/>
        <label>1</label>
    </ligand>
</feature>
<dbReference type="Pfam" id="PF02787">
    <property type="entry name" value="CPSase_L_D3"/>
    <property type="match status" value="1"/>
</dbReference>
<dbReference type="Gene3D" id="3.40.50.1380">
    <property type="entry name" value="Methylglyoxal synthase-like domain"/>
    <property type="match status" value="1"/>
</dbReference>
<feature type="binding site" evidence="14">
    <location>
        <position position="794"/>
    </location>
    <ligand>
        <name>ATP</name>
        <dbReference type="ChEBI" id="CHEBI:30616"/>
        <label>2</label>
    </ligand>
</feature>
<dbReference type="InterPro" id="IPR036914">
    <property type="entry name" value="MGS-like_dom_sf"/>
</dbReference>
<evidence type="ECO:0000259" key="15">
    <source>
        <dbReference type="PROSITE" id="PS50975"/>
    </source>
</evidence>
<feature type="binding site" evidence="14">
    <location>
        <position position="299"/>
    </location>
    <ligand>
        <name>Mn(2+)</name>
        <dbReference type="ChEBI" id="CHEBI:29035"/>
        <label>1</label>
    </ligand>
</feature>
<proteinExistence type="inferred from homology"/>
<feature type="binding site" evidence="14">
    <location>
        <position position="720"/>
    </location>
    <ligand>
        <name>ATP</name>
        <dbReference type="ChEBI" id="CHEBI:30616"/>
        <label>2</label>
    </ligand>
</feature>
<feature type="binding site" evidence="14">
    <location>
        <position position="208"/>
    </location>
    <ligand>
        <name>ATP</name>
        <dbReference type="ChEBI" id="CHEBI:30616"/>
        <label>1</label>
    </ligand>
</feature>
<evidence type="ECO:0000256" key="5">
    <source>
        <dbReference type="ARBA" id="ARBA00022605"/>
    </source>
</evidence>
<feature type="binding site" evidence="14">
    <location>
        <position position="848"/>
    </location>
    <ligand>
        <name>Mg(2+)</name>
        <dbReference type="ChEBI" id="CHEBI:18420"/>
        <label>4</label>
    </ligand>
</feature>
<evidence type="ECO:0000256" key="13">
    <source>
        <dbReference type="ARBA" id="ARBA00047359"/>
    </source>
</evidence>
<feature type="domain" description="ATP-grasp" evidence="15">
    <location>
        <begin position="684"/>
        <end position="875"/>
    </location>
</feature>
<evidence type="ECO:0000256" key="7">
    <source>
        <dbReference type="ARBA" id="ARBA00022737"/>
    </source>
</evidence>
<protein>
    <recommendedName>
        <fullName evidence="14">Carbamoyl phosphate synthase large chain</fullName>
        <ecNumber evidence="14">6.3.4.16</ecNumber>
        <ecNumber evidence="14">6.3.5.5</ecNumber>
    </recommendedName>
    <alternativeName>
        <fullName evidence="14">Carbamoyl phosphate synthetase ammonia chain</fullName>
    </alternativeName>
</protein>
<feature type="binding site" evidence="14">
    <location>
        <position position="791"/>
    </location>
    <ligand>
        <name>ATP</name>
        <dbReference type="ChEBI" id="CHEBI:30616"/>
        <label>2</label>
    </ligand>
</feature>
<dbReference type="SUPFAM" id="SSF52335">
    <property type="entry name" value="Methylglyoxal synthase-like"/>
    <property type="match status" value="1"/>
</dbReference>
<dbReference type="NCBIfam" id="NF003671">
    <property type="entry name" value="PRK05294.1"/>
    <property type="match status" value="1"/>
</dbReference>
<dbReference type="SMART" id="SM00851">
    <property type="entry name" value="MGS"/>
    <property type="match status" value="1"/>
</dbReference>
<feature type="binding site" evidence="14">
    <location>
        <position position="285"/>
    </location>
    <ligand>
        <name>Mn(2+)</name>
        <dbReference type="ChEBI" id="CHEBI:29035"/>
        <label>1</label>
    </ligand>
</feature>
<feature type="binding site" evidence="14">
    <location>
        <position position="299"/>
    </location>
    <ligand>
        <name>ATP</name>
        <dbReference type="ChEBI" id="CHEBI:30616"/>
        <label>1</label>
    </ligand>
</feature>
<feature type="domain" description="MGS-like" evidence="16">
    <location>
        <begin position="942"/>
        <end position="1082"/>
    </location>
</feature>
<name>A0ABN8W4Q5_9BACT</name>
<feature type="binding site" evidence="14">
    <location>
        <position position="846"/>
    </location>
    <ligand>
        <name>Mg(2+)</name>
        <dbReference type="ChEBI" id="CHEBI:18420"/>
        <label>3</label>
    </ligand>
</feature>
<feature type="binding site" evidence="14">
    <location>
        <position position="285"/>
    </location>
    <ligand>
        <name>ATP</name>
        <dbReference type="ChEBI" id="CHEBI:30616"/>
        <label>1</label>
    </ligand>
</feature>
<evidence type="ECO:0000259" key="16">
    <source>
        <dbReference type="PROSITE" id="PS51855"/>
    </source>
</evidence>
<feature type="domain" description="ATP-grasp" evidence="15">
    <location>
        <begin position="133"/>
        <end position="328"/>
    </location>
</feature>
<keyword evidence="5 14" id="KW-0028">Amino-acid biosynthesis</keyword>
<dbReference type="NCBIfam" id="NF009455">
    <property type="entry name" value="PRK12815.1"/>
    <property type="match status" value="1"/>
</dbReference>
<feature type="binding site" evidence="14">
    <location>
        <position position="210"/>
    </location>
    <ligand>
        <name>ATP</name>
        <dbReference type="ChEBI" id="CHEBI:30616"/>
        <label>1</label>
    </ligand>
</feature>
<dbReference type="InterPro" id="IPR005483">
    <property type="entry name" value="CPSase_dom"/>
</dbReference>
<dbReference type="InterPro" id="IPR011761">
    <property type="entry name" value="ATP-grasp"/>
</dbReference>
<evidence type="ECO:0000313" key="17">
    <source>
        <dbReference type="EMBL" id="CAI2718308.1"/>
    </source>
</evidence>
<dbReference type="Gene3D" id="1.10.1030.10">
    <property type="entry name" value="Carbamoyl-phosphate synthetase, large subunit oligomerisation domain"/>
    <property type="match status" value="1"/>
</dbReference>
<dbReference type="PROSITE" id="PS50975">
    <property type="entry name" value="ATP_GRASP"/>
    <property type="match status" value="2"/>
</dbReference>
<evidence type="ECO:0000256" key="10">
    <source>
        <dbReference type="ARBA" id="ARBA00022842"/>
    </source>
</evidence>
<dbReference type="SUPFAM" id="SSF52440">
    <property type="entry name" value="PreATP-grasp domain"/>
    <property type="match status" value="2"/>
</dbReference>
<feature type="binding site" evidence="14">
    <location>
        <position position="176"/>
    </location>
    <ligand>
        <name>ATP</name>
        <dbReference type="ChEBI" id="CHEBI:30616"/>
        <label>1</label>
    </ligand>
</feature>
<dbReference type="HAMAP" id="MF_01210_A">
    <property type="entry name" value="CPSase_L_chain_A"/>
    <property type="match status" value="1"/>
</dbReference>
<feature type="binding site" evidence="14">
    <location>
        <position position="215"/>
    </location>
    <ligand>
        <name>ATP</name>
        <dbReference type="ChEBI" id="CHEBI:30616"/>
        <label>1</label>
    </ligand>
</feature>
<dbReference type="Pfam" id="PF02142">
    <property type="entry name" value="MGS"/>
    <property type="match status" value="1"/>
</dbReference>
<evidence type="ECO:0000256" key="14">
    <source>
        <dbReference type="HAMAP-Rule" id="MF_01210"/>
    </source>
</evidence>
<feature type="binding site" evidence="14">
    <location>
        <position position="241"/>
    </location>
    <ligand>
        <name>ATP</name>
        <dbReference type="ChEBI" id="CHEBI:30616"/>
        <label>1</label>
    </ligand>
</feature>
<comment type="pathway">
    <text evidence="14">Pyrimidine metabolism; UMP biosynthesis via de novo pathway; (S)-dihydroorotate from bicarbonate: step 1/3.</text>
</comment>
<organism evidence="17 18">
    <name type="scientific">Nitrospina watsonii</name>
    <dbReference type="NCBI Taxonomy" id="1323948"/>
    <lineage>
        <taxon>Bacteria</taxon>
        <taxon>Pseudomonadati</taxon>
        <taxon>Nitrospinota/Tectimicrobiota group</taxon>
        <taxon>Nitrospinota</taxon>
        <taxon>Nitrospinia</taxon>
        <taxon>Nitrospinales</taxon>
        <taxon>Nitrospinaceae</taxon>
        <taxon>Nitrospina</taxon>
    </lineage>
</organism>
<feature type="region of interest" description="Allosteric domain" evidence="14">
    <location>
        <begin position="942"/>
        <end position="1084"/>
    </location>
</feature>
<dbReference type="InterPro" id="IPR005479">
    <property type="entry name" value="CPAse_ATP-bd"/>
</dbReference>
<keyword evidence="4 14" id="KW-0436">Ligase</keyword>
<feature type="binding site" evidence="14">
    <location>
        <position position="846"/>
    </location>
    <ligand>
        <name>Mg(2+)</name>
        <dbReference type="ChEBI" id="CHEBI:18420"/>
        <label>4</label>
    </ligand>
</feature>
<feature type="region of interest" description="Carboxyphosphate synthetic domain" evidence="14">
    <location>
        <begin position="1"/>
        <end position="402"/>
    </location>
</feature>
<accession>A0ABN8W4Q5</accession>
<feature type="binding site" evidence="14">
    <location>
        <position position="761"/>
    </location>
    <ligand>
        <name>ATP</name>
        <dbReference type="ChEBI" id="CHEBI:30616"/>
        <label>2</label>
    </ligand>
</feature>
<dbReference type="Gene3D" id="3.40.50.20">
    <property type="match status" value="2"/>
</dbReference>
<sequence length="1084" mass="119340">MPKRTDLKRILIIGAGPIIIGQACEFDYSGTQACKALKEEGYEVILLNSNPATIMTDREFAHRTYIEPVTPEVVERIIAKERPDALLPTMGGQTGLNTALAAAERGVLDRYEVEMIGANVQTINKAEDRNLFKSAMEKIGLKSAPSGFAGSLNEAWDIVEGTGFPAIIRPSFTLGGTGGGVAETEAEFEALVRRGLDASPTHTVLIEKSLMGWKEYELEVMRDVRDNVVIVCSIENLDPMGIHTGDSITVAPAQTLTDKEYQIMRNAAIDIIREIGVETGGSNIQFATDPKTGEMIVIEMNPRVSRSSALASKATGFPIAKIAAKLAVGYTLDEIQNDITRETPASFEPTLDYCVVKIPRFTFEKFFKTPPLLTTQMKSVGEAMSIGRTFKEALQKALRSLEIGICGLEETFESKQELLHERITDHGELKKMLTLPHWDRLWHVGSALRRGISIEEIHSLTGIDPWFLHNLQEIVQFEKTLQALKSVEAIDEPTLRHAKQLGFSDLYLAKLLRCKEGDISHKRNVMNLYPVYKRVDTCGAEFEAHTPYLYSTYEEECEASPTQKKKIMILGGGPNRIGQGIEFDYCCVHAAFALKEDGYETIMVNCNPETVSTDYDTSDRLYFEPLTFEDVMNIIRVEKPDGVIVQFGGQTPLKLAVSLAKAGVPIIGTSPDNIDRAEDRQRFKDVLDKLGLKQPQNGTATSFTGAKQIADSIGYPVVVRPSYVLGGRAMEIVYTQQSLDRYMTHAVKASPEHPILIDDFLENATEVDVDAISDGADVVIGGVMEHIEEAGIHSGDSACSLPPFSIQAEIIKEIKIQTKALARELGVIGLLNIQFAIKDKDIYVLEVNPRASRTVPFVSKAIGIPLAKLAARVMAGKSLAELKFTEEPVVPHIAVKESVFPFIKFQEVDVLLGPEMKSTGEVMGIDTSFGKAFAKSQIATGIPLPAEGTVFVSVKDADKPATLEVVRRLAEQGYRLLATRGTAKYLQERGFEVTSINKVKEGSPHIVDAIENGEVNFVINTTFGEQEVKDSFSLRRASLVKNLPYCTTVAGAYALVGALKSIRESSIDICSLQEYWQNQEQRSQ</sequence>
<evidence type="ECO:0000256" key="4">
    <source>
        <dbReference type="ARBA" id="ARBA00022598"/>
    </source>
</evidence>
<evidence type="ECO:0000256" key="8">
    <source>
        <dbReference type="ARBA" id="ARBA00022741"/>
    </source>
</evidence>
<dbReference type="SMART" id="SM01096">
    <property type="entry name" value="CPSase_L_D3"/>
    <property type="match status" value="1"/>
</dbReference>
<feature type="binding site" evidence="14">
    <location>
        <position position="793"/>
    </location>
    <ligand>
        <name>ATP</name>
        <dbReference type="ChEBI" id="CHEBI:30616"/>
        <label>2</label>
    </ligand>
</feature>
<dbReference type="Proteomes" id="UP001157733">
    <property type="component" value="Chromosome"/>
</dbReference>
<keyword evidence="7 14" id="KW-0677">Repeat</keyword>
<keyword evidence="12" id="KW-0464">Manganese</keyword>
<feature type="binding site" evidence="14">
    <location>
        <position position="129"/>
    </location>
    <ligand>
        <name>ATP</name>
        <dbReference type="ChEBI" id="CHEBI:30616"/>
        <label>1</label>
    </ligand>
</feature>
<feature type="binding site" evidence="14">
    <location>
        <position position="846"/>
    </location>
    <ligand>
        <name>Mn(2+)</name>
        <dbReference type="ChEBI" id="CHEBI:29035"/>
        <label>4</label>
    </ligand>
</feature>
<gene>
    <name evidence="14 17" type="primary">carB</name>
    <name evidence="17" type="ORF">NSPWAT_1449</name>
</gene>
<dbReference type="PROSITE" id="PS51855">
    <property type="entry name" value="MGS"/>
    <property type="match status" value="1"/>
</dbReference>
<dbReference type="InterPro" id="IPR058047">
    <property type="entry name" value="CPSase_preATP-grasp"/>
</dbReference>
<comment type="subunit">
    <text evidence="14">Composed of two chains; the small (or glutamine) chain promotes the hydrolysis of glutamine to ammonia, which is used by the large (or ammonia) chain to synthesize carbamoyl phosphate. Tetramer of heterodimers (alpha,beta)4.</text>
</comment>
<feature type="binding site" evidence="14">
    <location>
        <position position="846"/>
    </location>
    <ligand>
        <name>Mn(2+)</name>
        <dbReference type="ChEBI" id="CHEBI:29035"/>
        <label>3</label>
    </ligand>
</feature>
<dbReference type="EC" id="6.3.4.16" evidence="14"/>
<dbReference type="CDD" id="cd01424">
    <property type="entry name" value="MGS_CPS_II"/>
    <property type="match status" value="1"/>
</dbReference>
<feature type="binding site" evidence="14">
    <location>
        <position position="301"/>
    </location>
    <ligand>
        <name>Mg(2+)</name>
        <dbReference type="ChEBI" id="CHEBI:18420"/>
        <label>2</label>
    </ligand>
</feature>
<dbReference type="PANTHER" id="PTHR11405:SF53">
    <property type="entry name" value="CARBAMOYL-PHOSPHATE SYNTHASE [AMMONIA], MITOCHONDRIAL"/>
    <property type="match status" value="1"/>
</dbReference>
<reference evidence="17 18" key="1">
    <citation type="submission" date="2022-09" db="EMBL/GenBank/DDBJ databases">
        <authorList>
            <person name="Kop L."/>
        </authorList>
    </citation>
    <scope>NUCLEOTIDE SEQUENCE [LARGE SCALE GENOMIC DNA]</scope>
    <source>
        <strain evidence="17 18">347</strain>
    </source>
</reference>
<keyword evidence="18" id="KW-1185">Reference proteome</keyword>
<feature type="binding site" evidence="14">
    <location>
        <position position="243"/>
    </location>
    <ligand>
        <name>ATP</name>
        <dbReference type="ChEBI" id="CHEBI:30616"/>
        <label>1</label>
    </ligand>
</feature>
<feature type="binding site" evidence="14">
    <location>
        <position position="766"/>
    </location>
    <ligand>
        <name>ATP</name>
        <dbReference type="ChEBI" id="CHEBI:30616"/>
        <label>2</label>
    </ligand>
</feature>
<dbReference type="Gene3D" id="3.30.470.20">
    <property type="entry name" value="ATP-grasp fold, B domain"/>
    <property type="match status" value="2"/>
</dbReference>
<feature type="binding site" evidence="14">
    <location>
        <position position="792"/>
    </location>
    <ligand>
        <name>ATP</name>
        <dbReference type="ChEBI" id="CHEBI:30616"/>
        <label>2</label>
    </ligand>
</feature>
<keyword evidence="3 14" id="KW-0055">Arginine biosynthesis</keyword>
<comment type="catalytic activity">
    <reaction evidence="14">
        <text>hydrogencarbonate + L-glutamine + 2 ATP + H2O = carbamoyl phosphate + L-glutamate + 2 ADP + phosphate + 2 H(+)</text>
        <dbReference type="Rhea" id="RHEA:18633"/>
        <dbReference type="ChEBI" id="CHEBI:15377"/>
        <dbReference type="ChEBI" id="CHEBI:15378"/>
        <dbReference type="ChEBI" id="CHEBI:17544"/>
        <dbReference type="ChEBI" id="CHEBI:29985"/>
        <dbReference type="ChEBI" id="CHEBI:30616"/>
        <dbReference type="ChEBI" id="CHEBI:43474"/>
        <dbReference type="ChEBI" id="CHEBI:58228"/>
        <dbReference type="ChEBI" id="CHEBI:58359"/>
        <dbReference type="ChEBI" id="CHEBI:456216"/>
        <dbReference type="EC" id="6.3.5.5"/>
    </reaction>
</comment>
<keyword evidence="10" id="KW-0460">Magnesium</keyword>
<feature type="binding site" evidence="14">
    <location>
        <position position="834"/>
    </location>
    <ligand>
        <name>Mn(2+)</name>
        <dbReference type="ChEBI" id="CHEBI:29035"/>
        <label>3</label>
    </ligand>
</feature>
<dbReference type="EC" id="6.3.5.5" evidence="14"/>
<evidence type="ECO:0000256" key="2">
    <source>
        <dbReference type="ARBA" id="ARBA00009799"/>
    </source>
</evidence>
<feature type="binding site" evidence="14">
    <location>
        <position position="299"/>
    </location>
    <ligand>
        <name>Mn(2+)</name>
        <dbReference type="ChEBI" id="CHEBI:29035"/>
        <label>2</label>
    </ligand>
</feature>
<keyword evidence="9 14" id="KW-0067">ATP-binding</keyword>
<evidence type="ECO:0000313" key="18">
    <source>
        <dbReference type="Proteomes" id="UP001157733"/>
    </source>
</evidence>
<feature type="binding site" evidence="14">
    <location>
        <position position="846"/>
    </location>
    <ligand>
        <name>ATP</name>
        <dbReference type="ChEBI" id="CHEBI:30616"/>
        <label>2</label>
    </ligand>
</feature>
<dbReference type="PROSITE" id="PS00866">
    <property type="entry name" value="CPSASE_1"/>
    <property type="match status" value="1"/>
</dbReference>
<feature type="binding site" evidence="14">
    <location>
        <position position="299"/>
    </location>
    <ligand>
        <name>Mg(2+)</name>
        <dbReference type="ChEBI" id="CHEBI:18420"/>
        <label>1</label>
    </ligand>
</feature>
<dbReference type="PRINTS" id="PR00098">
    <property type="entry name" value="CPSASE"/>
</dbReference>